<proteinExistence type="predicted"/>
<name>W6URY6_ECHGR</name>
<accession>W6URY6</accession>
<protein>
    <submittedName>
        <fullName evidence="1">Uncharacterized protein</fullName>
    </submittedName>
</protein>
<evidence type="ECO:0000313" key="2">
    <source>
        <dbReference type="Proteomes" id="UP000019149"/>
    </source>
</evidence>
<dbReference type="EMBL" id="APAU02000023">
    <property type="protein sequence ID" value="EUB61112.1"/>
    <property type="molecule type" value="Genomic_DNA"/>
</dbReference>
<dbReference type="Proteomes" id="UP000019149">
    <property type="component" value="Unassembled WGS sequence"/>
</dbReference>
<keyword evidence="2" id="KW-1185">Reference proteome</keyword>
<dbReference type="KEGG" id="egl:EGR_03960"/>
<dbReference type="GeneID" id="36339675"/>
<reference evidence="1 2" key="1">
    <citation type="journal article" date="2013" name="Nat. Genet.">
        <title>The genome of the hydatid tapeworm Echinococcus granulosus.</title>
        <authorList>
            <person name="Zheng H."/>
            <person name="Zhang W."/>
            <person name="Zhang L."/>
            <person name="Zhang Z."/>
            <person name="Li J."/>
            <person name="Lu G."/>
            <person name="Zhu Y."/>
            <person name="Wang Y."/>
            <person name="Huang Y."/>
            <person name="Liu J."/>
            <person name="Kang H."/>
            <person name="Chen J."/>
            <person name="Wang L."/>
            <person name="Chen A."/>
            <person name="Yu S."/>
            <person name="Gao Z."/>
            <person name="Jin L."/>
            <person name="Gu W."/>
            <person name="Wang Z."/>
            <person name="Zhao L."/>
            <person name="Shi B."/>
            <person name="Wen H."/>
            <person name="Lin R."/>
            <person name="Jones M.K."/>
            <person name="Brejova B."/>
            <person name="Vinar T."/>
            <person name="Zhao G."/>
            <person name="McManus D.P."/>
            <person name="Chen Z."/>
            <person name="Zhou Y."/>
            <person name="Wang S."/>
        </authorList>
    </citation>
    <scope>NUCLEOTIDE SEQUENCE [LARGE SCALE GENOMIC DNA]</scope>
</reference>
<gene>
    <name evidence="1" type="ORF">EGR_03960</name>
</gene>
<comment type="caution">
    <text evidence="1">The sequence shown here is derived from an EMBL/GenBank/DDBJ whole genome shotgun (WGS) entry which is preliminary data.</text>
</comment>
<dbReference type="RefSeq" id="XP_024352308.1">
    <property type="nucleotide sequence ID" value="XM_024493209.1"/>
</dbReference>
<dbReference type="AlphaFoldDB" id="W6URY6"/>
<sequence>MEKCCLRIRFCKSSSVVVLRLRQPAFLCIDDKSNSLQIYTFSHLIRLSNCRKRRCVCEAHGNKYCLKHHAKSRQLRLQITVFYRFIIHVDIFLPKYRQDFGTQQKSLTSVV</sequence>
<evidence type="ECO:0000313" key="1">
    <source>
        <dbReference type="EMBL" id="EUB61112.1"/>
    </source>
</evidence>
<dbReference type="CTD" id="36339675"/>
<organism evidence="1 2">
    <name type="scientific">Echinococcus granulosus</name>
    <name type="common">Hydatid tapeworm</name>
    <dbReference type="NCBI Taxonomy" id="6210"/>
    <lineage>
        <taxon>Eukaryota</taxon>
        <taxon>Metazoa</taxon>
        <taxon>Spiralia</taxon>
        <taxon>Lophotrochozoa</taxon>
        <taxon>Platyhelminthes</taxon>
        <taxon>Cestoda</taxon>
        <taxon>Eucestoda</taxon>
        <taxon>Cyclophyllidea</taxon>
        <taxon>Taeniidae</taxon>
        <taxon>Echinococcus</taxon>
        <taxon>Echinococcus granulosus group</taxon>
    </lineage>
</organism>